<organism evidence="2 3">
    <name type="scientific">Clostridium kluyveri</name>
    <dbReference type="NCBI Taxonomy" id="1534"/>
    <lineage>
        <taxon>Bacteria</taxon>
        <taxon>Bacillati</taxon>
        <taxon>Bacillota</taxon>
        <taxon>Clostridia</taxon>
        <taxon>Eubacteriales</taxon>
        <taxon>Clostridiaceae</taxon>
        <taxon>Clostridium</taxon>
    </lineage>
</organism>
<feature type="region of interest" description="Disordered" evidence="1">
    <location>
        <begin position="262"/>
        <end position="294"/>
    </location>
</feature>
<evidence type="ECO:0000256" key="1">
    <source>
        <dbReference type="SAM" id="MobiDB-lite"/>
    </source>
</evidence>
<dbReference type="RefSeq" id="WP_073541529.1">
    <property type="nucleotide sequence ID" value="NZ_CP018336.1"/>
</dbReference>
<dbReference type="EMBL" id="CP018336">
    <property type="protein sequence ID" value="APM41370.1"/>
    <property type="molecule type" value="Genomic_DNA"/>
</dbReference>
<feature type="compositionally biased region" description="Basic and acidic residues" evidence="1">
    <location>
        <begin position="133"/>
        <end position="148"/>
    </location>
</feature>
<sequence length="294" mass="33506">MNYIKEINAFRNYLRTNPIPAITQALWYVIIDYHNSSNWEPWITIDNFRLMADLQISKNTLNTHRNTLVQSGLLLYKSIPRKKNSGRYCLVSLAEKQQTGIQTGANIRPDDEPDIQKNKTGANIEPECEPDGEPDRVPDGEPDHEPDVSGKQPCEPVPEGHKLNKTKLNNNIVVVEKENKEKENWFIVLKYFCQKSGRADTNLRNREREAAQEICEEVPSLDTVLKGIDYAFDNFKPDSGDEKINSFCYCATVIRGLQKRENFKKNGGGKRGSSKQDTDSGKNSSPYDFSRFKG</sequence>
<evidence type="ECO:0000313" key="3">
    <source>
        <dbReference type="Proteomes" id="UP000184604"/>
    </source>
</evidence>
<gene>
    <name evidence="2" type="ORF">BS101_21930</name>
</gene>
<geneLocation type="plasmid" evidence="2">
    <name>unnamed</name>
</geneLocation>
<dbReference type="AlphaFoldDB" id="A0A1L5FEW2"/>
<feature type="region of interest" description="Disordered" evidence="1">
    <location>
        <begin position="101"/>
        <end position="163"/>
    </location>
</feature>
<feature type="compositionally biased region" description="Basic and acidic residues" evidence="1">
    <location>
        <begin position="108"/>
        <end position="117"/>
    </location>
</feature>
<keyword evidence="2" id="KW-0614">Plasmid</keyword>
<protein>
    <submittedName>
        <fullName evidence="2">Uncharacterized protein</fullName>
    </submittedName>
</protein>
<reference evidence="2 3" key="1">
    <citation type="submission" date="2016-12" db="EMBL/GenBank/DDBJ databases">
        <title>Complete genome sequence of Clostridium kluyveri JZZ isolated from the pit mud of a Chinese flavor liquor-making factory.</title>
        <authorList>
            <person name="Wang Y."/>
        </authorList>
    </citation>
    <scope>NUCLEOTIDE SEQUENCE [LARGE SCALE GENOMIC DNA]</scope>
    <source>
        <strain evidence="2 3">JZZ</strain>
        <plasmid evidence="3">Plasmid unnamed</plasmid>
    </source>
</reference>
<proteinExistence type="predicted"/>
<dbReference type="OrthoDB" id="9788567at2"/>
<name>A0A1L5FEW2_CLOKL</name>
<dbReference type="Proteomes" id="UP000184604">
    <property type="component" value="Plasmid unnamed"/>
</dbReference>
<accession>A0A1L5FEW2</accession>
<evidence type="ECO:0000313" key="2">
    <source>
        <dbReference type="EMBL" id="APM41370.1"/>
    </source>
</evidence>